<name>A0AAD9RUK8_9HYME</name>
<accession>A0AAD9RUK8</accession>
<feature type="signal peptide" evidence="1">
    <location>
        <begin position="1"/>
        <end position="19"/>
    </location>
</feature>
<evidence type="ECO:0000256" key="1">
    <source>
        <dbReference type="SAM" id="SignalP"/>
    </source>
</evidence>
<evidence type="ECO:0000313" key="3">
    <source>
        <dbReference type="Proteomes" id="UP001258017"/>
    </source>
</evidence>
<comment type="caution">
    <text evidence="2">The sequence shown here is derived from an EMBL/GenBank/DDBJ whole genome shotgun (WGS) entry which is preliminary data.</text>
</comment>
<protein>
    <recommendedName>
        <fullName evidence="4">Glycine-rich protein</fullName>
    </recommendedName>
</protein>
<proteinExistence type="predicted"/>
<gene>
    <name evidence="2" type="ORF">KPH14_010173</name>
</gene>
<reference evidence="2" key="2">
    <citation type="journal article" date="2023" name="Commun. Biol.">
        <title>Intrasexual cuticular hydrocarbon dimorphism in a wasp sheds light on hydrocarbon biosynthesis genes in Hymenoptera.</title>
        <authorList>
            <person name="Moris V.C."/>
            <person name="Podsiadlowski L."/>
            <person name="Martin S."/>
            <person name="Oeyen J.P."/>
            <person name="Donath A."/>
            <person name="Petersen M."/>
            <person name="Wilbrandt J."/>
            <person name="Misof B."/>
            <person name="Liedtke D."/>
            <person name="Thamm M."/>
            <person name="Scheiner R."/>
            <person name="Schmitt T."/>
            <person name="Niehuis O."/>
        </authorList>
    </citation>
    <scope>NUCLEOTIDE SEQUENCE</scope>
    <source>
        <strain evidence="2">GBR_01_08_01A</strain>
    </source>
</reference>
<organism evidence="2 3">
    <name type="scientific">Odynerus spinipes</name>
    <dbReference type="NCBI Taxonomy" id="1348599"/>
    <lineage>
        <taxon>Eukaryota</taxon>
        <taxon>Metazoa</taxon>
        <taxon>Ecdysozoa</taxon>
        <taxon>Arthropoda</taxon>
        <taxon>Hexapoda</taxon>
        <taxon>Insecta</taxon>
        <taxon>Pterygota</taxon>
        <taxon>Neoptera</taxon>
        <taxon>Endopterygota</taxon>
        <taxon>Hymenoptera</taxon>
        <taxon>Apocrita</taxon>
        <taxon>Aculeata</taxon>
        <taxon>Vespoidea</taxon>
        <taxon>Vespidae</taxon>
        <taxon>Eumeninae</taxon>
        <taxon>Odynerus</taxon>
    </lineage>
</organism>
<keyword evidence="1" id="KW-0732">Signal</keyword>
<evidence type="ECO:0000313" key="2">
    <source>
        <dbReference type="EMBL" id="KAK2585531.1"/>
    </source>
</evidence>
<evidence type="ECO:0008006" key="4">
    <source>
        <dbReference type="Google" id="ProtNLM"/>
    </source>
</evidence>
<sequence>MLRPLHFVLFFLAVAFVVCTPMPGGMNMALPQQVNTEEKPEASDLEADASSWGYSAPWKYGYGNGGGWYGRGWGGKGWYGNGWYGRGWGGRGYGWW</sequence>
<keyword evidence="3" id="KW-1185">Reference proteome</keyword>
<feature type="chain" id="PRO_5042067377" description="Glycine-rich protein" evidence="1">
    <location>
        <begin position="20"/>
        <end position="96"/>
    </location>
</feature>
<dbReference type="Proteomes" id="UP001258017">
    <property type="component" value="Unassembled WGS sequence"/>
</dbReference>
<dbReference type="EMBL" id="JAIFRP010000021">
    <property type="protein sequence ID" value="KAK2585531.1"/>
    <property type="molecule type" value="Genomic_DNA"/>
</dbReference>
<dbReference type="AlphaFoldDB" id="A0AAD9RUK8"/>
<reference evidence="2" key="1">
    <citation type="submission" date="2021-08" db="EMBL/GenBank/DDBJ databases">
        <authorList>
            <person name="Misof B."/>
            <person name="Oliver O."/>
            <person name="Podsiadlowski L."/>
            <person name="Donath A."/>
            <person name="Peters R."/>
            <person name="Mayer C."/>
            <person name="Rust J."/>
            <person name="Gunkel S."/>
            <person name="Lesny P."/>
            <person name="Martin S."/>
            <person name="Oeyen J.P."/>
            <person name="Petersen M."/>
            <person name="Panagiotis P."/>
            <person name="Wilbrandt J."/>
            <person name="Tanja T."/>
        </authorList>
    </citation>
    <scope>NUCLEOTIDE SEQUENCE</scope>
    <source>
        <strain evidence="2">GBR_01_08_01A</strain>
        <tissue evidence="2">Thorax + abdomen</tissue>
    </source>
</reference>